<feature type="domain" description="HTH araC/xylS-type" evidence="4">
    <location>
        <begin position="192"/>
        <end position="290"/>
    </location>
</feature>
<dbReference type="Gene3D" id="1.10.10.60">
    <property type="entry name" value="Homeodomain-like"/>
    <property type="match status" value="1"/>
</dbReference>
<accession>A0A379MNM2</accession>
<keyword evidence="2" id="KW-0238">DNA-binding</keyword>
<keyword evidence="1" id="KW-0805">Transcription regulation</keyword>
<evidence type="ECO:0000256" key="1">
    <source>
        <dbReference type="ARBA" id="ARBA00023015"/>
    </source>
</evidence>
<evidence type="ECO:0000259" key="4">
    <source>
        <dbReference type="PROSITE" id="PS01124"/>
    </source>
</evidence>
<dbReference type="InterPro" id="IPR009057">
    <property type="entry name" value="Homeodomain-like_sf"/>
</dbReference>
<evidence type="ECO:0000256" key="2">
    <source>
        <dbReference type="ARBA" id="ARBA00023125"/>
    </source>
</evidence>
<dbReference type="InterPro" id="IPR020449">
    <property type="entry name" value="Tscrpt_reg_AraC-type_HTH"/>
</dbReference>
<dbReference type="Pfam" id="PF12833">
    <property type="entry name" value="HTH_18"/>
    <property type="match status" value="1"/>
</dbReference>
<evidence type="ECO:0000313" key="6">
    <source>
        <dbReference type="Proteomes" id="UP000255233"/>
    </source>
</evidence>
<dbReference type="GO" id="GO:0003700">
    <property type="term" value="F:DNA-binding transcription factor activity"/>
    <property type="evidence" value="ECO:0007669"/>
    <property type="project" value="InterPro"/>
</dbReference>
<protein>
    <submittedName>
        <fullName evidence="5">Bacillibactin transport regulator</fullName>
    </submittedName>
</protein>
<dbReference type="InterPro" id="IPR037923">
    <property type="entry name" value="HTH-like"/>
</dbReference>
<keyword evidence="3" id="KW-0804">Transcription</keyword>
<dbReference type="SUPFAM" id="SSF51215">
    <property type="entry name" value="Regulatory protein AraC"/>
    <property type="match status" value="1"/>
</dbReference>
<dbReference type="STRING" id="880526.GCA_000427365_01010"/>
<dbReference type="SUPFAM" id="SSF46689">
    <property type="entry name" value="Homeodomain-like"/>
    <property type="match status" value="1"/>
</dbReference>
<keyword evidence="6" id="KW-1185">Reference proteome</keyword>
<dbReference type="Proteomes" id="UP000255233">
    <property type="component" value="Unassembled WGS sequence"/>
</dbReference>
<dbReference type="PRINTS" id="PR00032">
    <property type="entry name" value="HTHARAC"/>
</dbReference>
<dbReference type="PROSITE" id="PS01124">
    <property type="entry name" value="HTH_ARAC_FAMILY_2"/>
    <property type="match status" value="1"/>
</dbReference>
<dbReference type="GO" id="GO:0043565">
    <property type="term" value="F:sequence-specific DNA binding"/>
    <property type="evidence" value="ECO:0007669"/>
    <property type="project" value="InterPro"/>
</dbReference>
<name>A0A379MNM2_9BACT</name>
<dbReference type="EMBL" id="UGVL01000001">
    <property type="protein sequence ID" value="SUE33231.1"/>
    <property type="molecule type" value="Genomic_DNA"/>
</dbReference>
<proteinExistence type="predicted"/>
<dbReference type="SMART" id="SM00342">
    <property type="entry name" value="HTH_ARAC"/>
    <property type="match status" value="1"/>
</dbReference>
<sequence>MENRLLDLNASSDRLPDIDLPVDFFAWVDITPEVLGWYNIPCKIKAGIFVLCTDGELTATINLKECRIRKNHFIVVAPGSVIQFHDSGTDFRLSFVGFSSRFVGKVNLLKSTMDFFPVMIENPVLPLTTEAAGIYKDLFSLLHRMFTGDMLIHPEIQRCILESLLYGISGMYKKAESEDGNRRLSRGEEICKELLRLVMKHYARERRVSFYADEMRLSAQHLCTTVKQQTGKTVADLIAEVVIMDAKALLKSTNMPVKEISISLNFPNVSFFGKYFKRYVGMSPQQYRNS</sequence>
<evidence type="ECO:0000256" key="3">
    <source>
        <dbReference type="ARBA" id="ARBA00023163"/>
    </source>
</evidence>
<dbReference type="OrthoDB" id="1372329at2"/>
<dbReference type="AlphaFoldDB" id="A0A379MNM2"/>
<reference evidence="5 6" key="1">
    <citation type="submission" date="2018-06" db="EMBL/GenBank/DDBJ databases">
        <authorList>
            <consortium name="Pathogen Informatics"/>
            <person name="Doyle S."/>
        </authorList>
    </citation>
    <scope>NUCLEOTIDE SEQUENCE [LARGE SCALE GENOMIC DNA]</scope>
    <source>
        <strain evidence="5 6">NCTC11190</strain>
    </source>
</reference>
<dbReference type="RefSeq" id="WP_051214362.1">
    <property type="nucleotide sequence ID" value="NZ_UGVL01000001.1"/>
</dbReference>
<dbReference type="PANTHER" id="PTHR43280:SF32">
    <property type="entry name" value="TRANSCRIPTIONAL REGULATORY PROTEIN"/>
    <property type="match status" value="1"/>
</dbReference>
<dbReference type="InterPro" id="IPR018060">
    <property type="entry name" value="HTH_AraC"/>
</dbReference>
<organism evidence="5 6">
    <name type="scientific">Rikenella microfusus</name>
    <dbReference type="NCBI Taxonomy" id="28139"/>
    <lineage>
        <taxon>Bacteria</taxon>
        <taxon>Pseudomonadati</taxon>
        <taxon>Bacteroidota</taxon>
        <taxon>Bacteroidia</taxon>
        <taxon>Bacteroidales</taxon>
        <taxon>Rikenellaceae</taxon>
        <taxon>Rikenella</taxon>
    </lineage>
</organism>
<dbReference type="PANTHER" id="PTHR43280">
    <property type="entry name" value="ARAC-FAMILY TRANSCRIPTIONAL REGULATOR"/>
    <property type="match status" value="1"/>
</dbReference>
<evidence type="ECO:0000313" key="5">
    <source>
        <dbReference type="EMBL" id="SUE33231.1"/>
    </source>
</evidence>
<gene>
    <name evidence="5" type="primary">btr_1</name>
    <name evidence="5" type="ORF">NCTC11190_00434</name>
</gene>